<feature type="transmembrane region" description="Helical" evidence="1">
    <location>
        <begin position="88"/>
        <end position="111"/>
    </location>
</feature>
<feature type="transmembrane region" description="Helical" evidence="1">
    <location>
        <begin position="414"/>
        <end position="432"/>
    </location>
</feature>
<gene>
    <name evidence="2" type="ORF">SAMN06297251_103303</name>
</gene>
<feature type="transmembrane region" description="Helical" evidence="1">
    <location>
        <begin position="148"/>
        <end position="166"/>
    </location>
</feature>
<name>A0A1W2A220_9HYPH</name>
<feature type="transmembrane region" description="Helical" evidence="1">
    <location>
        <begin position="12"/>
        <end position="32"/>
    </location>
</feature>
<reference evidence="2 3" key="1">
    <citation type="submission" date="2017-04" db="EMBL/GenBank/DDBJ databases">
        <authorList>
            <person name="Afonso C.L."/>
            <person name="Miller P.J."/>
            <person name="Scott M.A."/>
            <person name="Spackman E."/>
            <person name="Goraichik I."/>
            <person name="Dimitrov K.M."/>
            <person name="Suarez D.L."/>
            <person name="Swayne D.E."/>
        </authorList>
    </citation>
    <scope>NUCLEOTIDE SEQUENCE [LARGE SCALE GENOMIC DNA]</scope>
    <source>
        <strain evidence="2 3">CGMCC 1.10972</strain>
    </source>
</reference>
<dbReference type="STRING" id="937218.SAMN06297251_103303"/>
<dbReference type="AlphaFoldDB" id="A0A1W2A220"/>
<feature type="transmembrane region" description="Helical" evidence="1">
    <location>
        <begin position="225"/>
        <end position="245"/>
    </location>
</feature>
<dbReference type="OrthoDB" id="1814621at2"/>
<organism evidence="2 3">
    <name type="scientific">Fulvimarina manganoxydans</name>
    <dbReference type="NCBI Taxonomy" id="937218"/>
    <lineage>
        <taxon>Bacteria</taxon>
        <taxon>Pseudomonadati</taxon>
        <taxon>Pseudomonadota</taxon>
        <taxon>Alphaproteobacteria</taxon>
        <taxon>Hyphomicrobiales</taxon>
        <taxon>Aurantimonadaceae</taxon>
        <taxon>Fulvimarina</taxon>
    </lineage>
</organism>
<evidence type="ECO:0008006" key="4">
    <source>
        <dbReference type="Google" id="ProtNLM"/>
    </source>
</evidence>
<dbReference type="Proteomes" id="UP000192656">
    <property type="component" value="Unassembled WGS sequence"/>
</dbReference>
<feature type="transmembrane region" description="Helical" evidence="1">
    <location>
        <begin position="123"/>
        <end position="142"/>
    </location>
</feature>
<feature type="transmembrane region" description="Helical" evidence="1">
    <location>
        <begin position="178"/>
        <end position="195"/>
    </location>
</feature>
<evidence type="ECO:0000256" key="1">
    <source>
        <dbReference type="SAM" id="Phobius"/>
    </source>
</evidence>
<protein>
    <recommendedName>
        <fullName evidence="4">4-amino-4-deoxy-L-arabinose transferase</fullName>
    </recommendedName>
</protein>
<keyword evidence="1" id="KW-0812">Transmembrane</keyword>
<dbReference type="EMBL" id="FWXR01000003">
    <property type="protein sequence ID" value="SMC54725.1"/>
    <property type="molecule type" value="Genomic_DNA"/>
</dbReference>
<evidence type="ECO:0000313" key="2">
    <source>
        <dbReference type="EMBL" id="SMC54725.1"/>
    </source>
</evidence>
<accession>A0A1W2A220</accession>
<keyword evidence="1" id="KW-1133">Transmembrane helix</keyword>
<proteinExistence type="predicted"/>
<feature type="transmembrane region" description="Helical" evidence="1">
    <location>
        <begin position="385"/>
        <end position="405"/>
    </location>
</feature>
<dbReference type="RefSeq" id="WP_084409105.1">
    <property type="nucleotide sequence ID" value="NZ_FWXR01000003.1"/>
</dbReference>
<evidence type="ECO:0000313" key="3">
    <source>
        <dbReference type="Proteomes" id="UP000192656"/>
    </source>
</evidence>
<feature type="transmembrane region" description="Helical" evidence="1">
    <location>
        <begin position="201"/>
        <end position="218"/>
    </location>
</feature>
<feature type="transmembrane region" description="Helical" evidence="1">
    <location>
        <begin position="308"/>
        <end position="326"/>
    </location>
</feature>
<keyword evidence="3" id="KW-1185">Reference proteome</keyword>
<keyword evidence="1" id="KW-0472">Membrane</keyword>
<feature type="transmembrane region" description="Helical" evidence="1">
    <location>
        <begin position="362"/>
        <end position="379"/>
    </location>
</feature>
<sequence>MTKQSKGWTQSALPFLSVCAAAILFAVALALFQGQDQNYDQGNYHIYDAFAFLNDRANNDVTAAGILTFQNPLVYVPPFLLIDRLSPAVASALIAGVQALNIALAFLIGRILLVAQSASSRRLADLLSVFGAVIAAAAPMFLSEIGTTFADSSTSLLCLLGLLLVLRAGHDRSSANRIAWLLLLLGGLLVGSAAGLKLTNATFAVAIPIAALFGWHRFGDRLKAAILVGVGVGLGYILTGGYWSLKLYLDYGSPVFPFFNEIFKSPDFPLTDIRDARWQIESPLEIITAPFGWAVGEQRSNELYFRDMRFAVAIMVAVVWLVVIAWQRARARPQIALSNASGIGDPSGETDRPGLRIAPDRLVRLIVFCAIAYFLWAKLFYIQRYLVVVELLIGPLTLGLIVAIVTEIGLRARYAAYGIGALTLVVVATARFPDWGHVPFDEDWYAVPDTPPFEEPAALIVFDRDARLAWVATKLPDASTFSRVGNLPIIPGGQFDQAIRRNLNNAPNGRVFVVTVDGRNADRDGGLRAFDLLPASNCREVHLETDILHVCETGPDNRPSWTIAVGDPEFNDMLGEGWTWIDGHFIWSDSPLTKLSIPVPPELRGRPVELLLDLERFQGLLTPEGEPDIRIVVDGGDPQDRNFIEGSPRRLQPVCLPANVTDHADGRVSVDILAKPGKTPRETGYGPDDRTLTVALRSITMKPAKDCPAEDPA</sequence>